<accession>A0AAV4VCS6</accession>
<evidence type="ECO:0000313" key="1">
    <source>
        <dbReference type="EMBL" id="GIY67794.1"/>
    </source>
</evidence>
<keyword evidence="2" id="KW-1185">Reference proteome</keyword>
<comment type="caution">
    <text evidence="1">The sequence shown here is derived from an EMBL/GenBank/DDBJ whole genome shotgun (WGS) entry which is preliminary data.</text>
</comment>
<dbReference type="Proteomes" id="UP001054945">
    <property type="component" value="Unassembled WGS sequence"/>
</dbReference>
<name>A0AAV4VCS6_CAEEX</name>
<dbReference type="EMBL" id="BPLR01014281">
    <property type="protein sequence ID" value="GIY67794.1"/>
    <property type="molecule type" value="Genomic_DNA"/>
</dbReference>
<reference evidence="1 2" key="1">
    <citation type="submission" date="2021-06" db="EMBL/GenBank/DDBJ databases">
        <title>Caerostris extrusa draft genome.</title>
        <authorList>
            <person name="Kono N."/>
            <person name="Arakawa K."/>
        </authorList>
    </citation>
    <scope>NUCLEOTIDE SEQUENCE [LARGE SCALE GENOMIC DNA]</scope>
</reference>
<sequence length="144" mass="16704">MKSFSKSWAIFSAAKHHIPRGKRKDSWIPFWKDQNIEELIHERDSISQKLQFLSVMTAKGLHSTQTRKLAIIHIQSVWHSQKCCLWELCEFSQFNKQVQSSNDSVLPSPFSFDISRLLVAYVCETGGSPMSKTIFKSDNMQKWP</sequence>
<evidence type="ECO:0000313" key="2">
    <source>
        <dbReference type="Proteomes" id="UP001054945"/>
    </source>
</evidence>
<dbReference type="AlphaFoldDB" id="A0AAV4VCS6"/>
<gene>
    <name evidence="1" type="ORF">CEXT_338221</name>
</gene>
<proteinExistence type="predicted"/>
<protein>
    <submittedName>
        <fullName evidence="1">Uncharacterized protein</fullName>
    </submittedName>
</protein>
<organism evidence="1 2">
    <name type="scientific">Caerostris extrusa</name>
    <name type="common">Bark spider</name>
    <name type="synonym">Caerostris bankana</name>
    <dbReference type="NCBI Taxonomy" id="172846"/>
    <lineage>
        <taxon>Eukaryota</taxon>
        <taxon>Metazoa</taxon>
        <taxon>Ecdysozoa</taxon>
        <taxon>Arthropoda</taxon>
        <taxon>Chelicerata</taxon>
        <taxon>Arachnida</taxon>
        <taxon>Araneae</taxon>
        <taxon>Araneomorphae</taxon>
        <taxon>Entelegynae</taxon>
        <taxon>Araneoidea</taxon>
        <taxon>Araneidae</taxon>
        <taxon>Caerostris</taxon>
    </lineage>
</organism>